<gene>
    <name evidence="1" type="ORF">HHI36_000631</name>
</gene>
<accession>A0ABD2P602</accession>
<dbReference type="AlphaFoldDB" id="A0ABD2P602"/>
<dbReference type="Proteomes" id="UP001516400">
    <property type="component" value="Unassembled WGS sequence"/>
</dbReference>
<proteinExistence type="predicted"/>
<comment type="caution">
    <text evidence="1">The sequence shown here is derived from an EMBL/GenBank/DDBJ whole genome shotgun (WGS) entry which is preliminary data.</text>
</comment>
<reference evidence="1 2" key="1">
    <citation type="journal article" date="2021" name="BMC Biol.">
        <title>Horizontally acquired antibacterial genes associated with adaptive radiation of ladybird beetles.</title>
        <authorList>
            <person name="Li H.S."/>
            <person name="Tang X.F."/>
            <person name="Huang Y.H."/>
            <person name="Xu Z.Y."/>
            <person name="Chen M.L."/>
            <person name="Du X.Y."/>
            <person name="Qiu B.Y."/>
            <person name="Chen P.T."/>
            <person name="Zhang W."/>
            <person name="Slipinski A."/>
            <person name="Escalona H.E."/>
            <person name="Waterhouse R.M."/>
            <person name="Zwick A."/>
            <person name="Pang H."/>
        </authorList>
    </citation>
    <scope>NUCLEOTIDE SEQUENCE [LARGE SCALE GENOMIC DNA]</scope>
    <source>
        <strain evidence="1">SYSU2018</strain>
    </source>
</reference>
<sequence>MAVRVKNRSNKLFDVTEIQKHEKNTSRNKAYEIGSDLNILQDVLDPEMWPENIIVKKFQFFRSRGGEETHKNQNETELATFRTNEPPQGRKSALIFHQNIQSLKHKTSEIESTLKALNEAPKILCFTEDWCTQYERPFVKIEGYKKIASYSRTARSFRLIWTW</sequence>
<keyword evidence="2" id="KW-1185">Reference proteome</keyword>
<organism evidence="1 2">
    <name type="scientific">Cryptolaemus montrouzieri</name>
    <dbReference type="NCBI Taxonomy" id="559131"/>
    <lineage>
        <taxon>Eukaryota</taxon>
        <taxon>Metazoa</taxon>
        <taxon>Ecdysozoa</taxon>
        <taxon>Arthropoda</taxon>
        <taxon>Hexapoda</taxon>
        <taxon>Insecta</taxon>
        <taxon>Pterygota</taxon>
        <taxon>Neoptera</taxon>
        <taxon>Endopterygota</taxon>
        <taxon>Coleoptera</taxon>
        <taxon>Polyphaga</taxon>
        <taxon>Cucujiformia</taxon>
        <taxon>Coccinelloidea</taxon>
        <taxon>Coccinellidae</taxon>
        <taxon>Scymninae</taxon>
        <taxon>Scymnini</taxon>
        <taxon>Cryptolaemus</taxon>
    </lineage>
</organism>
<name>A0ABD2P602_9CUCU</name>
<evidence type="ECO:0000313" key="2">
    <source>
        <dbReference type="Proteomes" id="UP001516400"/>
    </source>
</evidence>
<protein>
    <submittedName>
        <fullName evidence="1">Uncharacterized protein</fullName>
    </submittedName>
</protein>
<dbReference type="EMBL" id="JABFTP020000185">
    <property type="protein sequence ID" value="KAL3286118.1"/>
    <property type="molecule type" value="Genomic_DNA"/>
</dbReference>
<evidence type="ECO:0000313" key="1">
    <source>
        <dbReference type="EMBL" id="KAL3286118.1"/>
    </source>
</evidence>